<accession>A0A9P1D477</accession>
<organism evidence="1">
    <name type="scientific">Cladocopium goreaui</name>
    <dbReference type="NCBI Taxonomy" id="2562237"/>
    <lineage>
        <taxon>Eukaryota</taxon>
        <taxon>Sar</taxon>
        <taxon>Alveolata</taxon>
        <taxon>Dinophyceae</taxon>
        <taxon>Suessiales</taxon>
        <taxon>Symbiodiniaceae</taxon>
        <taxon>Cladocopium</taxon>
    </lineage>
</organism>
<proteinExistence type="predicted"/>
<protein>
    <submittedName>
        <fullName evidence="3">Lon protease 2</fullName>
    </submittedName>
</protein>
<sequence length="378" mass="42043">MGTDGYSHGSDHLKTCVDVDVSALKFLQRFPLLWFRKRTDATPKETQQSAFEEAEAGKRELATLIDIKVGQLKFATAKELKTQFHASKAGLADLSSLPKDVMVLIHPDLRLLDARSDVVLHHGAKPHATPWFSAETLAAAVMLSSSQQLNNVSFLEQLDRGVRVTEPQLVQVRCPKCGRLGALANAPPAPPTWRCNGCRGRGDPEGCRNARRAVAAYRSGHYRGEATLKSMLQSAIKRGHAEVALLCARVLAPLDSPSFVASALRARRPGLLSTVLSFSTERAAKEALDQVEHHWLNTNRDFQLIREHLRNARAAFFLKPADEATAKHLIYLFRKPPLRLPRPALETVKSFIFSRDLCELIRETLMVLNLTDGMYIRS</sequence>
<keyword evidence="4" id="KW-1185">Reference proteome</keyword>
<evidence type="ECO:0000313" key="1">
    <source>
        <dbReference type="EMBL" id="CAI4004072.1"/>
    </source>
</evidence>
<dbReference type="EMBL" id="CAMXCT010003358">
    <property type="protein sequence ID" value="CAI4004072.1"/>
    <property type="molecule type" value="Genomic_DNA"/>
</dbReference>
<reference evidence="1" key="1">
    <citation type="submission" date="2022-10" db="EMBL/GenBank/DDBJ databases">
        <authorList>
            <person name="Chen Y."/>
            <person name="Dougan E. K."/>
            <person name="Chan C."/>
            <person name="Rhodes N."/>
            <person name="Thang M."/>
        </authorList>
    </citation>
    <scope>NUCLEOTIDE SEQUENCE</scope>
</reference>
<keyword evidence="3" id="KW-0378">Hydrolase</keyword>
<dbReference type="EMBL" id="CAMXCT030003358">
    <property type="protein sequence ID" value="CAL4791384.1"/>
    <property type="molecule type" value="Genomic_DNA"/>
</dbReference>
<dbReference type="EMBL" id="CAMXCT020003358">
    <property type="protein sequence ID" value="CAL1157447.1"/>
    <property type="molecule type" value="Genomic_DNA"/>
</dbReference>
<reference evidence="2" key="2">
    <citation type="submission" date="2024-04" db="EMBL/GenBank/DDBJ databases">
        <authorList>
            <person name="Chen Y."/>
            <person name="Shah S."/>
            <person name="Dougan E. K."/>
            <person name="Thang M."/>
            <person name="Chan C."/>
        </authorList>
    </citation>
    <scope>NUCLEOTIDE SEQUENCE [LARGE SCALE GENOMIC DNA]</scope>
</reference>
<evidence type="ECO:0000313" key="3">
    <source>
        <dbReference type="EMBL" id="CAL4791384.1"/>
    </source>
</evidence>
<dbReference type="Proteomes" id="UP001152797">
    <property type="component" value="Unassembled WGS sequence"/>
</dbReference>
<dbReference type="GO" id="GO:0006508">
    <property type="term" value="P:proteolysis"/>
    <property type="evidence" value="ECO:0007669"/>
    <property type="project" value="UniProtKB-KW"/>
</dbReference>
<evidence type="ECO:0000313" key="4">
    <source>
        <dbReference type="Proteomes" id="UP001152797"/>
    </source>
</evidence>
<keyword evidence="3" id="KW-0645">Protease</keyword>
<dbReference type="OrthoDB" id="424373at2759"/>
<name>A0A9P1D477_9DINO</name>
<dbReference type="AlphaFoldDB" id="A0A9P1D477"/>
<comment type="caution">
    <text evidence="1">The sequence shown here is derived from an EMBL/GenBank/DDBJ whole genome shotgun (WGS) entry which is preliminary data.</text>
</comment>
<evidence type="ECO:0000313" key="2">
    <source>
        <dbReference type="EMBL" id="CAL1157447.1"/>
    </source>
</evidence>
<gene>
    <name evidence="1" type="ORF">C1SCF055_LOCUS29889</name>
</gene>
<dbReference type="GO" id="GO:0008233">
    <property type="term" value="F:peptidase activity"/>
    <property type="evidence" value="ECO:0007669"/>
    <property type="project" value="UniProtKB-KW"/>
</dbReference>